<gene>
    <name evidence="2" type="ORF">FNH13_02290</name>
</gene>
<protein>
    <submittedName>
        <fullName evidence="2">Dienelactone hydrolase family protein</fullName>
    </submittedName>
</protein>
<dbReference type="KEGG" id="orz:FNH13_02290"/>
<proteinExistence type="predicted"/>
<dbReference type="AlphaFoldDB" id="A0A516G6Z9"/>
<accession>A0A516G6Z9</accession>
<evidence type="ECO:0000313" key="2">
    <source>
        <dbReference type="EMBL" id="QDO87304.1"/>
    </source>
</evidence>
<dbReference type="Pfam" id="PF01738">
    <property type="entry name" value="DLH"/>
    <property type="match status" value="1"/>
</dbReference>
<dbReference type="GO" id="GO:0016787">
    <property type="term" value="F:hydrolase activity"/>
    <property type="evidence" value="ECO:0007669"/>
    <property type="project" value="UniProtKB-KW"/>
</dbReference>
<dbReference type="EMBL" id="CP041616">
    <property type="protein sequence ID" value="QDO87304.1"/>
    <property type="molecule type" value="Genomic_DNA"/>
</dbReference>
<dbReference type="InterPro" id="IPR029058">
    <property type="entry name" value="AB_hydrolase_fold"/>
</dbReference>
<keyword evidence="2" id="KW-0378">Hydrolase</keyword>
<dbReference type="Proteomes" id="UP000315395">
    <property type="component" value="Chromosome"/>
</dbReference>
<dbReference type="Gene3D" id="3.40.50.1820">
    <property type="entry name" value="alpha/beta hydrolase"/>
    <property type="match status" value="1"/>
</dbReference>
<name>A0A516G6Z9_9MICO</name>
<sequence>MAPEATAVSVPTADGAMPSLLWVPDVPDDSGGSALVVFQEIFGVSDYIRDRCADLADLGYVVLAPELYWRLPVQRVDEDAEDVLEQGMALISQLDWDTAVRDGASALQHTASLPHVDRVGALGFCLGGGLAYAATAAAPATPAALVSYYGSALPQLVDAGIEVDVPSLHHFGTADAYIPLETVEAIRAWATRGDNHVEFELYEGAGHAFDNPNPLFHHPEAAASAWESTVSFLTRQMPVE</sequence>
<dbReference type="InterPro" id="IPR051049">
    <property type="entry name" value="Dienelactone_hydrolase-like"/>
</dbReference>
<evidence type="ECO:0000313" key="3">
    <source>
        <dbReference type="Proteomes" id="UP000315395"/>
    </source>
</evidence>
<reference evidence="2 3" key="1">
    <citation type="submission" date="2019-07" db="EMBL/GenBank/DDBJ databases">
        <title>complete genome sequencing of Ornithinimicrobium sp. H23M54.</title>
        <authorList>
            <person name="Bae J.-W."/>
            <person name="Lee S.-Y."/>
        </authorList>
    </citation>
    <scope>NUCLEOTIDE SEQUENCE [LARGE SCALE GENOMIC DNA]</scope>
    <source>
        <strain evidence="2 3">H23M54</strain>
    </source>
</reference>
<dbReference type="RefSeq" id="WP_143781962.1">
    <property type="nucleotide sequence ID" value="NZ_CP041616.1"/>
</dbReference>
<feature type="domain" description="Dienelactone hydrolase" evidence="1">
    <location>
        <begin position="28"/>
        <end position="235"/>
    </location>
</feature>
<dbReference type="SUPFAM" id="SSF53474">
    <property type="entry name" value="alpha/beta-Hydrolases"/>
    <property type="match status" value="1"/>
</dbReference>
<keyword evidence="3" id="KW-1185">Reference proteome</keyword>
<dbReference type="PANTHER" id="PTHR46623">
    <property type="entry name" value="CARBOXYMETHYLENEBUTENOLIDASE-RELATED"/>
    <property type="match status" value="1"/>
</dbReference>
<organism evidence="2 3">
    <name type="scientific">Ornithinimicrobium ciconiae</name>
    <dbReference type="NCBI Taxonomy" id="2594265"/>
    <lineage>
        <taxon>Bacteria</taxon>
        <taxon>Bacillati</taxon>
        <taxon>Actinomycetota</taxon>
        <taxon>Actinomycetes</taxon>
        <taxon>Micrococcales</taxon>
        <taxon>Ornithinimicrobiaceae</taxon>
        <taxon>Ornithinimicrobium</taxon>
    </lineage>
</organism>
<evidence type="ECO:0000259" key="1">
    <source>
        <dbReference type="Pfam" id="PF01738"/>
    </source>
</evidence>
<dbReference type="PANTHER" id="PTHR46623:SF6">
    <property type="entry name" value="ALPHA_BETA-HYDROLASES SUPERFAMILY PROTEIN"/>
    <property type="match status" value="1"/>
</dbReference>
<dbReference type="InterPro" id="IPR002925">
    <property type="entry name" value="Dienelactn_hydro"/>
</dbReference>
<dbReference type="OrthoDB" id="3208682at2"/>